<dbReference type="GO" id="GO:0015099">
    <property type="term" value="F:nickel cation transmembrane transporter activity"/>
    <property type="evidence" value="ECO:0007669"/>
    <property type="project" value="InterPro"/>
</dbReference>
<dbReference type="InterPro" id="IPR011541">
    <property type="entry name" value="Ni/Co_transpt_high_affinity"/>
</dbReference>
<keyword evidence="3" id="KW-0813">Transport</keyword>
<dbReference type="AlphaFoldDB" id="A0A1B9GWG2"/>
<dbReference type="PANTHER" id="PTHR31611:SF0">
    <property type="entry name" value="HIGH-AFFINITY NICKEL TRANSPORT PROTEIN NIC1"/>
    <property type="match status" value="1"/>
</dbReference>
<dbReference type="Pfam" id="PF03824">
    <property type="entry name" value="NicO"/>
    <property type="match status" value="1"/>
</dbReference>
<comment type="similarity">
    <text evidence="2">Belongs to the NiCoT transporter (TC 2.A.52) family.</text>
</comment>
<feature type="compositionally biased region" description="Polar residues" evidence="8">
    <location>
        <begin position="319"/>
        <end position="337"/>
    </location>
</feature>
<keyword evidence="7 9" id="KW-0472">Membrane</keyword>
<feature type="transmembrane region" description="Helical" evidence="9">
    <location>
        <begin position="252"/>
        <end position="272"/>
    </location>
</feature>
<feature type="region of interest" description="Disordered" evidence="8">
    <location>
        <begin position="356"/>
        <end position="421"/>
    </location>
</feature>
<keyword evidence="4" id="KW-0533">Nickel</keyword>
<keyword evidence="5 9" id="KW-0812">Transmembrane</keyword>
<feature type="transmembrane region" description="Helical" evidence="9">
    <location>
        <begin position="208"/>
        <end position="232"/>
    </location>
</feature>
<evidence type="ECO:0000256" key="3">
    <source>
        <dbReference type="ARBA" id="ARBA00022448"/>
    </source>
</evidence>
<dbReference type="GO" id="GO:0012505">
    <property type="term" value="C:endomembrane system"/>
    <property type="evidence" value="ECO:0007669"/>
    <property type="project" value="UniProtKB-SubCell"/>
</dbReference>
<feature type="region of interest" description="Disordered" evidence="8">
    <location>
        <begin position="309"/>
        <end position="344"/>
    </location>
</feature>
<comment type="subcellular location">
    <subcellularLocation>
        <location evidence="1">Endomembrane system</location>
        <topology evidence="1">Multi-pass membrane protein</topology>
    </subcellularLocation>
</comment>
<dbReference type="GO" id="GO:0005886">
    <property type="term" value="C:plasma membrane"/>
    <property type="evidence" value="ECO:0007669"/>
    <property type="project" value="InterPro"/>
</dbReference>
<dbReference type="Proteomes" id="UP000092666">
    <property type="component" value="Unassembled WGS sequence"/>
</dbReference>
<reference evidence="10 11" key="1">
    <citation type="submission" date="2013-07" db="EMBL/GenBank/DDBJ databases">
        <title>The Genome Sequence of Cryptococcus heveanensis BCC8398.</title>
        <authorList>
            <consortium name="The Broad Institute Genome Sequencing Platform"/>
            <person name="Cuomo C."/>
            <person name="Litvintseva A."/>
            <person name="Chen Y."/>
            <person name="Heitman J."/>
            <person name="Sun S."/>
            <person name="Springer D."/>
            <person name="Dromer F."/>
            <person name="Young S.K."/>
            <person name="Zeng Q."/>
            <person name="Gargeya S."/>
            <person name="Fitzgerald M."/>
            <person name="Abouelleil A."/>
            <person name="Alvarado L."/>
            <person name="Berlin A.M."/>
            <person name="Chapman S.B."/>
            <person name="Dewar J."/>
            <person name="Goldberg J."/>
            <person name="Griggs A."/>
            <person name="Gujja S."/>
            <person name="Hansen M."/>
            <person name="Howarth C."/>
            <person name="Imamovic A."/>
            <person name="Larimer J."/>
            <person name="McCowan C."/>
            <person name="Murphy C."/>
            <person name="Pearson M."/>
            <person name="Priest M."/>
            <person name="Roberts A."/>
            <person name="Saif S."/>
            <person name="Shea T."/>
            <person name="Sykes S."/>
            <person name="Wortman J."/>
            <person name="Nusbaum C."/>
            <person name="Birren B."/>
        </authorList>
    </citation>
    <scope>NUCLEOTIDE SEQUENCE [LARGE SCALE GENOMIC DNA]</scope>
    <source>
        <strain evidence="10 11">BCC8398</strain>
    </source>
</reference>
<evidence type="ECO:0000313" key="10">
    <source>
        <dbReference type="EMBL" id="OCF35373.1"/>
    </source>
</evidence>
<evidence type="ECO:0000256" key="2">
    <source>
        <dbReference type="ARBA" id="ARBA00010892"/>
    </source>
</evidence>
<evidence type="ECO:0000313" key="11">
    <source>
        <dbReference type="Proteomes" id="UP000092666"/>
    </source>
</evidence>
<organism evidence="10 11">
    <name type="scientific">Kwoniella heveanensis BCC8398</name>
    <dbReference type="NCBI Taxonomy" id="1296120"/>
    <lineage>
        <taxon>Eukaryota</taxon>
        <taxon>Fungi</taxon>
        <taxon>Dikarya</taxon>
        <taxon>Basidiomycota</taxon>
        <taxon>Agaricomycotina</taxon>
        <taxon>Tremellomycetes</taxon>
        <taxon>Tremellales</taxon>
        <taxon>Cryptococcaceae</taxon>
        <taxon>Kwoniella</taxon>
    </lineage>
</organism>
<proteinExistence type="inferred from homology"/>
<keyword evidence="11" id="KW-1185">Reference proteome</keyword>
<keyword evidence="6 9" id="KW-1133">Transmembrane helix</keyword>
<feature type="transmembrane region" description="Helical" evidence="9">
    <location>
        <begin position="92"/>
        <end position="119"/>
    </location>
</feature>
<feature type="compositionally biased region" description="Basic and acidic residues" evidence="8">
    <location>
        <begin position="377"/>
        <end position="387"/>
    </location>
</feature>
<feature type="transmembrane region" description="Helical" evidence="9">
    <location>
        <begin position="27"/>
        <end position="48"/>
    </location>
</feature>
<sequence length="503" mass="53386">MGAHALIPRWARHADGTPRRPTLLGRAIALVGAELLANAVCWIAAALTLRQADGLLGLALLAWTIGLRHGLDADHISAIDNATRQLVSLGQLPITCGLFFSLGHSTIVIVVNIAIAVSVDIYDKLDRFGSVGGIIGASVSASFLFLIACINIYFLVGAIKQRRRIKYRHAHNLPLEEDEDPTKIHGGGCLVRIIGPVLKAVDRPWKMYPVGVLFGLGFDTASSIALLAISAIAQRGPDGQAISHGKIVVLPFTAGMSLVDSLDSILMLYAYATPSTSTAEGKIALLQSYEPDLKRDEGDASDVRVMVTEDEDATALVPTLSSEPADTSRRGTSQDGVNSPRPALAGRSEIEMLEAEDQEHEAITKPLGNQRKGSAKTQHDNEQRSGDLSETTPGSATAAETTEAATTSAEEGLLREGGSSRQERILSVKTNTMSSLSIILTLLSILVALSISLITIMGLIGENCARCTEAAEDPNGGGLAGSWWRGWAKSGYEAKCSYEGDRS</sequence>
<dbReference type="STRING" id="1296120.A0A1B9GWG2"/>
<dbReference type="PANTHER" id="PTHR31611">
    <property type="entry name" value="HIGH-AFFINITY NICKEL TRANSPORT PROTEIN NIC1"/>
    <property type="match status" value="1"/>
</dbReference>
<evidence type="ECO:0000256" key="1">
    <source>
        <dbReference type="ARBA" id="ARBA00004127"/>
    </source>
</evidence>
<name>A0A1B9GWG2_9TREE</name>
<accession>A0A1B9GWG2</accession>
<evidence type="ECO:0000256" key="7">
    <source>
        <dbReference type="ARBA" id="ARBA00023136"/>
    </source>
</evidence>
<evidence type="ECO:0000256" key="5">
    <source>
        <dbReference type="ARBA" id="ARBA00022692"/>
    </source>
</evidence>
<gene>
    <name evidence="10" type="ORF">I316_02923</name>
</gene>
<evidence type="ECO:0000256" key="6">
    <source>
        <dbReference type="ARBA" id="ARBA00022989"/>
    </source>
</evidence>
<dbReference type="OrthoDB" id="5197598at2759"/>
<evidence type="ECO:0000256" key="8">
    <source>
        <dbReference type="SAM" id="MobiDB-lite"/>
    </source>
</evidence>
<feature type="transmembrane region" description="Helical" evidence="9">
    <location>
        <begin position="131"/>
        <end position="156"/>
    </location>
</feature>
<dbReference type="InterPro" id="IPR004688">
    <property type="entry name" value="Ni/Co_transpt"/>
</dbReference>
<evidence type="ECO:0000256" key="4">
    <source>
        <dbReference type="ARBA" id="ARBA00022596"/>
    </source>
</evidence>
<evidence type="ECO:0000256" key="9">
    <source>
        <dbReference type="SAM" id="Phobius"/>
    </source>
</evidence>
<feature type="compositionally biased region" description="Low complexity" evidence="8">
    <location>
        <begin position="389"/>
        <end position="411"/>
    </location>
</feature>
<reference evidence="11" key="2">
    <citation type="submission" date="2013-12" db="EMBL/GenBank/DDBJ databases">
        <title>Evolution of pathogenesis and genome organization in the Tremellales.</title>
        <authorList>
            <person name="Cuomo C."/>
            <person name="Litvintseva A."/>
            <person name="Heitman J."/>
            <person name="Chen Y."/>
            <person name="Sun S."/>
            <person name="Springer D."/>
            <person name="Dromer F."/>
            <person name="Young S."/>
            <person name="Zeng Q."/>
            <person name="Chapman S."/>
            <person name="Gujja S."/>
            <person name="Saif S."/>
            <person name="Birren B."/>
        </authorList>
    </citation>
    <scope>NUCLEOTIDE SEQUENCE [LARGE SCALE GENOMIC DNA]</scope>
    <source>
        <strain evidence="11">BCC8398</strain>
    </source>
</reference>
<feature type="transmembrane region" description="Helical" evidence="9">
    <location>
        <begin position="436"/>
        <end position="460"/>
    </location>
</feature>
<protein>
    <submittedName>
        <fullName evidence="10">High-affinity nickel-transporter</fullName>
    </submittedName>
</protein>
<dbReference type="EMBL" id="KI669499">
    <property type="protein sequence ID" value="OCF35373.1"/>
    <property type="molecule type" value="Genomic_DNA"/>
</dbReference>